<organism evidence="2 3">
    <name type="scientific">Phyllosticta capitalensis</name>
    <dbReference type="NCBI Taxonomy" id="121624"/>
    <lineage>
        <taxon>Eukaryota</taxon>
        <taxon>Fungi</taxon>
        <taxon>Dikarya</taxon>
        <taxon>Ascomycota</taxon>
        <taxon>Pezizomycotina</taxon>
        <taxon>Dothideomycetes</taxon>
        <taxon>Dothideomycetes incertae sedis</taxon>
        <taxon>Botryosphaeriales</taxon>
        <taxon>Phyllostictaceae</taxon>
        <taxon>Phyllosticta</taxon>
    </lineage>
</organism>
<reference evidence="2 3" key="1">
    <citation type="submission" date="2024-04" db="EMBL/GenBank/DDBJ databases">
        <title>Phyllosticta paracitricarpa is synonymous to the EU quarantine fungus P. citricarpa based on phylogenomic analyses.</title>
        <authorList>
            <consortium name="Lawrence Berkeley National Laboratory"/>
            <person name="Van Ingen-Buijs V.A."/>
            <person name="Van Westerhoven A.C."/>
            <person name="Haridas S."/>
            <person name="Skiadas P."/>
            <person name="Martin F."/>
            <person name="Groenewald J.Z."/>
            <person name="Crous P.W."/>
            <person name="Seidl M.F."/>
        </authorList>
    </citation>
    <scope>NUCLEOTIDE SEQUENCE [LARGE SCALE GENOMIC DNA]</scope>
    <source>
        <strain evidence="2 3">CBS 123374</strain>
    </source>
</reference>
<protein>
    <recommendedName>
        <fullName evidence="1">DUF7924 domain-containing protein</fullName>
    </recommendedName>
</protein>
<accession>A0ABR1Y985</accession>
<evidence type="ECO:0000313" key="2">
    <source>
        <dbReference type="EMBL" id="KAK8223217.1"/>
    </source>
</evidence>
<gene>
    <name evidence="2" type="ORF">HDK90DRAFT_544801</name>
</gene>
<name>A0ABR1Y985_9PEZI</name>
<comment type="caution">
    <text evidence="2">The sequence shown here is derived from an EMBL/GenBank/DDBJ whole genome shotgun (WGS) entry which is preliminary data.</text>
</comment>
<evidence type="ECO:0000259" key="1">
    <source>
        <dbReference type="Pfam" id="PF25545"/>
    </source>
</evidence>
<evidence type="ECO:0000313" key="3">
    <source>
        <dbReference type="Proteomes" id="UP001492380"/>
    </source>
</evidence>
<dbReference type="InterPro" id="IPR057684">
    <property type="entry name" value="DUF7924"/>
</dbReference>
<feature type="non-terminal residue" evidence="2">
    <location>
        <position position="139"/>
    </location>
</feature>
<keyword evidence="3" id="KW-1185">Reference proteome</keyword>
<dbReference type="PANTHER" id="PTHR42470:SF2">
    <property type="match status" value="1"/>
</dbReference>
<feature type="domain" description="DUF7924" evidence="1">
    <location>
        <begin position="9"/>
        <end position="139"/>
    </location>
</feature>
<sequence>MVVEQTFENYNSLCWVTQNLYFPFLVVEPVHGSYGDAEDRNTANVLIAMRGTVELFRLARREQEICREILAFSGIFTHSWIRIFAHFADGLEGGETPRFYYHEVFKSMFPEDKWTSCPEDKWASYKFVKNIYKVWAPMH</sequence>
<dbReference type="PANTHER" id="PTHR42470">
    <property type="entry name" value="VAST DOMAIN-CONTAINING PROTEIN"/>
    <property type="match status" value="1"/>
</dbReference>
<dbReference type="EMBL" id="JBBWRZ010000014">
    <property type="protein sequence ID" value="KAK8223217.1"/>
    <property type="molecule type" value="Genomic_DNA"/>
</dbReference>
<proteinExistence type="predicted"/>
<dbReference type="Pfam" id="PF25545">
    <property type="entry name" value="DUF7924"/>
    <property type="match status" value="1"/>
</dbReference>
<dbReference type="Proteomes" id="UP001492380">
    <property type="component" value="Unassembled WGS sequence"/>
</dbReference>